<reference evidence="1 2" key="1">
    <citation type="journal article" date="2011" name="Stand. Genomic Sci.">
        <title>Complete genome sequence of Haliscomenobacter hydrossis type strain (O).</title>
        <authorList>
            <consortium name="US DOE Joint Genome Institute (JGI-PGF)"/>
            <person name="Daligault H."/>
            <person name="Lapidus A."/>
            <person name="Zeytun A."/>
            <person name="Nolan M."/>
            <person name="Lucas S."/>
            <person name="Del Rio T.G."/>
            <person name="Tice H."/>
            <person name="Cheng J.F."/>
            <person name="Tapia R."/>
            <person name="Han C."/>
            <person name="Goodwin L."/>
            <person name="Pitluck S."/>
            <person name="Liolios K."/>
            <person name="Pagani I."/>
            <person name="Ivanova N."/>
            <person name="Huntemann M."/>
            <person name="Mavromatis K."/>
            <person name="Mikhailova N."/>
            <person name="Pati A."/>
            <person name="Chen A."/>
            <person name="Palaniappan K."/>
            <person name="Land M."/>
            <person name="Hauser L."/>
            <person name="Brambilla E.M."/>
            <person name="Rohde M."/>
            <person name="Verbarg S."/>
            <person name="Goker M."/>
            <person name="Bristow J."/>
            <person name="Eisen J.A."/>
            <person name="Markowitz V."/>
            <person name="Hugenholtz P."/>
            <person name="Kyrpides N.C."/>
            <person name="Klenk H.P."/>
            <person name="Woyke T."/>
        </authorList>
    </citation>
    <scope>NUCLEOTIDE SEQUENCE [LARGE SCALE GENOMIC DNA]</scope>
    <source>
        <strain evidence="2">ATCC 27775 / DSM 1100 / LMG 10767 / O</strain>
    </source>
</reference>
<reference key="2">
    <citation type="submission" date="2011-04" db="EMBL/GenBank/DDBJ databases">
        <title>Complete sequence of chromosome of Haliscomenobacter hydrossis DSM 1100.</title>
        <authorList>
            <consortium name="US DOE Joint Genome Institute (JGI-PGF)"/>
            <person name="Lucas S."/>
            <person name="Han J."/>
            <person name="Lapidus A."/>
            <person name="Bruce D."/>
            <person name="Goodwin L."/>
            <person name="Pitluck S."/>
            <person name="Peters L."/>
            <person name="Kyrpides N."/>
            <person name="Mavromatis K."/>
            <person name="Ivanova N."/>
            <person name="Ovchinnikova G."/>
            <person name="Pagani I."/>
            <person name="Daligault H."/>
            <person name="Detter J.C."/>
            <person name="Han C."/>
            <person name="Land M."/>
            <person name="Hauser L."/>
            <person name="Markowitz V."/>
            <person name="Cheng J.-F."/>
            <person name="Hugenholtz P."/>
            <person name="Woyke T."/>
            <person name="Wu D."/>
            <person name="Verbarg S."/>
            <person name="Frueling A."/>
            <person name="Brambilla E."/>
            <person name="Klenk H.-P."/>
            <person name="Eisen J.A."/>
        </authorList>
    </citation>
    <scope>NUCLEOTIDE SEQUENCE</scope>
    <source>
        <strain>DSM 1100</strain>
    </source>
</reference>
<accession>F4L0V3</accession>
<name>F4L0V3_HALH1</name>
<dbReference type="EMBL" id="CP002691">
    <property type="protein sequence ID" value="AEE50557.1"/>
    <property type="molecule type" value="Genomic_DNA"/>
</dbReference>
<dbReference type="RefSeq" id="WP_013765105.1">
    <property type="nucleotide sequence ID" value="NC_015510.1"/>
</dbReference>
<evidence type="ECO:0000313" key="2">
    <source>
        <dbReference type="Proteomes" id="UP000008461"/>
    </source>
</evidence>
<dbReference type="AlphaFoldDB" id="F4L0V3"/>
<evidence type="ECO:0000313" key="1">
    <source>
        <dbReference type="EMBL" id="AEE50557.1"/>
    </source>
</evidence>
<proteinExistence type="predicted"/>
<dbReference type="STRING" id="760192.Halhy_2689"/>
<dbReference type="Proteomes" id="UP000008461">
    <property type="component" value="Chromosome"/>
</dbReference>
<keyword evidence="2" id="KW-1185">Reference proteome</keyword>
<organism evidence="1 2">
    <name type="scientific">Haliscomenobacter hydrossis (strain ATCC 27775 / DSM 1100 / LMG 10767 / O)</name>
    <dbReference type="NCBI Taxonomy" id="760192"/>
    <lineage>
        <taxon>Bacteria</taxon>
        <taxon>Pseudomonadati</taxon>
        <taxon>Bacteroidota</taxon>
        <taxon>Saprospiria</taxon>
        <taxon>Saprospirales</taxon>
        <taxon>Haliscomenobacteraceae</taxon>
        <taxon>Haliscomenobacter</taxon>
    </lineage>
</organism>
<gene>
    <name evidence="1" type="ordered locus">Halhy_2689</name>
</gene>
<dbReference type="KEGG" id="hhy:Halhy_2689"/>
<dbReference type="OrthoDB" id="1446355at2"/>
<protein>
    <submittedName>
        <fullName evidence="1">Uncharacterized protein</fullName>
    </submittedName>
</protein>
<sequence length="90" mass="10450">MTEVQIRTEVHKMVDRLDETLLAAIHSMLQTYEQKKEDDPIVGYDLNGLPLRASLLKEELLQELEGVEKGHFITIEDLEKKSEQWLTATR</sequence>
<dbReference type="HOGENOM" id="CLU_2436698_0_0_10"/>